<dbReference type="InterPro" id="IPR003593">
    <property type="entry name" value="AAA+_ATPase"/>
</dbReference>
<organism evidence="5 6">
    <name type="scientific">Clostridium facile</name>
    <dbReference type="NCBI Taxonomy" id="2763035"/>
    <lineage>
        <taxon>Bacteria</taxon>
        <taxon>Bacillati</taxon>
        <taxon>Bacillota</taxon>
        <taxon>Clostridia</taxon>
        <taxon>Eubacteriales</taxon>
        <taxon>Clostridiaceae</taxon>
        <taxon>Clostridium</taxon>
    </lineage>
</organism>
<evidence type="ECO:0000313" key="5">
    <source>
        <dbReference type="EMBL" id="MBC5788423.1"/>
    </source>
</evidence>
<dbReference type="GO" id="GO:0005524">
    <property type="term" value="F:ATP binding"/>
    <property type="evidence" value="ECO:0007669"/>
    <property type="project" value="UniProtKB-KW"/>
</dbReference>
<dbReference type="InterPro" id="IPR017871">
    <property type="entry name" value="ABC_transporter-like_CS"/>
</dbReference>
<dbReference type="SUPFAM" id="SSF52540">
    <property type="entry name" value="P-loop containing nucleoside triphosphate hydrolases"/>
    <property type="match status" value="1"/>
</dbReference>
<keyword evidence="2" id="KW-0547">Nucleotide-binding</keyword>
<dbReference type="PROSITE" id="PS00211">
    <property type="entry name" value="ABC_TRANSPORTER_1"/>
    <property type="match status" value="1"/>
</dbReference>
<dbReference type="EMBL" id="JACOQK010000001">
    <property type="protein sequence ID" value="MBC5788423.1"/>
    <property type="molecule type" value="Genomic_DNA"/>
</dbReference>
<keyword evidence="6" id="KW-1185">Reference proteome</keyword>
<gene>
    <name evidence="5" type="ORF">H8Z77_10445</name>
</gene>
<dbReference type="Proteomes" id="UP000649151">
    <property type="component" value="Unassembled WGS sequence"/>
</dbReference>
<dbReference type="RefSeq" id="WP_141720166.1">
    <property type="nucleotide sequence ID" value="NZ_JACOQK010000001.1"/>
</dbReference>
<proteinExistence type="predicted"/>
<dbReference type="CDD" id="cd03293">
    <property type="entry name" value="ABC_NrtD_SsuB_transporters"/>
    <property type="match status" value="1"/>
</dbReference>
<dbReference type="Pfam" id="PF00005">
    <property type="entry name" value="ABC_tran"/>
    <property type="match status" value="1"/>
</dbReference>
<dbReference type="InterPro" id="IPR027417">
    <property type="entry name" value="P-loop_NTPase"/>
</dbReference>
<accession>A0ABR7ITG4</accession>
<comment type="caution">
    <text evidence="5">The sequence shown here is derived from an EMBL/GenBank/DDBJ whole genome shotgun (WGS) entry which is preliminary data.</text>
</comment>
<keyword evidence="3 5" id="KW-0067">ATP-binding</keyword>
<dbReference type="SMART" id="SM00382">
    <property type="entry name" value="AAA"/>
    <property type="match status" value="1"/>
</dbReference>
<evidence type="ECO:0000259" key="4">
    <source>
        <dbReference type="PROSITE" id="PS50893"/>
    </source>
</evidence>
<dbReference type="PROSITE" id="PS50893">
    <property type="entry name" value="ABC_TRANSPORTER_2"/>
    <property type="match status" value="1"/>
</dbReference>
<name>A0ABR7ITG4_9CLOT</name>
<dbReference type="PANTHER" id="PTHR42788:SF21">
    <property type="entry name" value="ABC TRANSPORTER ATP-BINDING PROTEIN"/>
    <property type="match status" value="1"/>
</dbReference>
<dbReference type="InterPro" id="IPR003439">
    <property type="entry name" value="ABC_transporter-like_ATP-bd"/>
</dbReference>
<sequence>MQEFVKIKNIIEQYQADNGEVLALDGVSLSVAQGELVSIVGPSGCGKSTLLSIVAGLEQPTHGSIEVNGKEITRVSSQIAYMLQDDNLLEWRSIYKNILLGLEIQKKKTPENIAYVNQLIDNYGLGEFKQKYPSQLSGGMRQRAALIRTLAIKPELLLLDEAFSALDYQTRLQVTDDVRQILRKEGKTTIMVTHDIPEAISMSDRVVVLSARPGKVKAVHTLDFGEDLKPLERRKQPKFSEYFNEIWGELVEK</sequence>
<dbReference type="InterPro" id="IPR050166">
    <property type="entry name" value="ABC_transporter_ATP-bind"/>
</dbReference>
<evidence type="ECO:0000313" key="6">
    <source>
        <dbReference type="Proteomes" id="UP000649151"/>
    </source>
</evidence>
<evidence type="ECO:0000256" key="1">
    <source>
        <dbReference type="ARBA" id="ARBA00022448"/>
    </source>
</evidence>
<dbReference type="PANTHER" id="PTHR42788">
    <property type="entry name" value="TAURINE IMPORT ATP-BINDING PROTEIN-RELATED"/>
    <property type="match status" value="1"/>
</dbReference>
<evidence type="ECO:0000256" key="3">
    <source>
        <dbReference type="ARBA" id="ARBA00022840"/>
    </source>
</evidence>
<feature type="domain" description="ABC transporter" evidence="4">
    <location>
        <begin position="5"/>
        <end position="236"/>
    </location>
</feature>
<protein>
    <submittedName>
        <fullName evidence="5">ABC transporter ATP-binding protein</fullName>
    </submittedName>
</protein>
<evidence type="ECO:0000256" key="2">
    <source>
        <dbReference type="ARBA" id="ARBA00022741"/>
    </source>
</evidence>
<dbReference type="Gene3D" id="3.40.50.300">
    <property type="entry name" value="P-loop containing nucleotide triphosphate hydrolases"/>
    <property type="match status" value="1"/>
</dbReference>
<keyword evidence="1" id="KW-0813">Transport</keyword>
<reference evidence="5 6" key="1">
    <citation type="submission" date="2020-08" db="EMBL/GenBank/DDBJ databases">
        <title>Genome public.</title>
        <authorList>
            <person name="Liu C."/>
            <person name="Sun Q."/>
        </authorList>
    </citation>
    <scope>NUCLEOTIDE SEQUENCE [LARGE SCALE GENOMIC DNA]</scope>
    <source>
        <strain evidence="5 6">NSJ-27</strain>
    </source>
</reference>